<reference evidence="4" key="3">
    <citation type="submission" date="2017-11" db="EMBL/GenBank/DDBJ databases">
        <authorList>
            <person name="Seuylemezian A."/>
            <person name="Cooper K."/>
            <person name="Vaishampayan P."/>
        </authorList>
    </citation>
    <scope>NUCLEOTIDE SEQUENCE</scope>
    <source>
        <strain evidence="4">PVAS-1</strain>
    </source>
</reference>
<evidence type="ECO:0000313" key="4">
    <source>
        <dbReference type="EMBL" id="RWU82789.1"/>
    </source>
</evidence>
<evidence type="ECO:0000313" key="5">
    <source>
        <dbReference type="Proteomes" id="UP000004474"/>
    </source>
</evidence>
<proteinExistence type="predicted"/>
<dbReference type="Proteomes" id="UP000004474">
    <property type="component" value="Unassembled WGS sequence"/>
</dbReference>
<dbReference type="RefSeq" id="WP_007926820.1">
    <property type="nucleotide sequence ID" value="NZ_ALWX01000031.1"/>
</dbReference>
<dbReference type="eggNOG" id="ENOG5033FNI">
    <property type="taxonomic scope" value="Bacteria"/>
</dbReference>
<accession>K1E7H5</accession>
<name>K1E7H5_9MICO</name>
<evidence type="ECO:0000256" key="1">
    <source>
        <dbReference type="SAM" id="MobiDB-lite"/>
    </source>
</evidence>
<gene>
    <name evidence="3" type="ORF">B277_07780</name>
    <name evidence="4" type="ORF">CWN80_11660</name>
</gene>
<dbReference type="EMBL" id="PIPF01000010">
    <property type="protein sequence ID" value="RWU82789.1"/>
    <property type="molecule type" value="Genomic_DNA"/>
</dbReference>
<comment type="caution">
    <text evidence="3">The sequence shown here is derived from an EMBL/GenBank/DDBJ whole genome shotgun (WGS) entry which is preliminary data.</text>
</comment>
<feature type="chain" id="PRO_5044735182" description="PknH-like extracellular domain-containing protein" evidence="2">
    <location>
        <begin position="24"/>
        <end position="251"/>
    </location>
</feature>
<feature type="region of interest" description="Disordered" evidence="1">
    <location>
        <begin position="21"/>
        <end position="87"/>
    </location>
</feature>
<protein>
    <recommendedName>
        <fullName evidence="7">PknH-like extracellular domain-containing protein</fullName>
    </recommendedName>
</protein>
<sequence>MTLPARRLAPALAVVALGLSACGGDEPTPAPSSSAQSSTGSSGEGTTSSPGSSSSTASSRAQRELTQAEVDAALPGEDEGPYPVDSDGVTFANAGKLRTEPADCSAIYLDSPEARAFADGHRTARGGILYTEPRDQFSPQLSVRIVSHDAPYPQEIFDAAGAAVGECATHDRALTEEDALGEWEATSIPTQAIGDQAFGVRIGRPQFDAAVDYLWVRSGHNLINVRMVSGYSQDNDTRLGTYAQGVLDALD</sequence>
<organism evidence="3 5">
    <name type="scientific">Janibacter hoylei PVAS-1</name>
    <dbReference type="NCBI Taxonomy" id="1210046"/>
    <lineage>
        <taxon>Bacteria</taxon>
        <taxon>Bacillati</taxon>
        <taxon>Actinomycetota</taxon>
        <taxon>Actinomycetes</taxon>
        <taxon>Micrococcales</taxon>
        <taxon>Intrasporangiaceae</taxon>
        <taxon>Janibacter</taxon>
    </lineage>
</organism>
<reference evidence="3 5" key="2">
    <citation type="journal article" date="2012" name="J. Bacteriol.">
        <title>Genome Sequence of Janibacter hoylei MTCC8307, Isolated from the Stratospheric Air.</title>
        <authorList>
            <person name="Pawar S.P."/>
            <person name="Dhotre D.P."/>
            <person name="Shetty S.A."/>
            <person name="Chowdhury S.P."/>
            <person name="Chaudhari B.L."/>
            <person name="Shouche Y.S."/>
        </authorList>
    </citation>
    <scope>NUCLEOTIDE SEQUENCE [LARGE SCALE GENOMIC DNA]</scope>
    <source>
        <strain evidence="3 5">PVAS-1</strain>
    </source>
</reference>
<reference evidence="4 6" key="1">
    <citation type="journal article" date="2009" name="Int. J. Syst. Evol. Microbiol.">
        <title>Janibacter hoylei sp. nov., Bacillus isronensis sp. nov. and Bacillus aryabhattai sp. nov., isolated from cryotubes used for collecting air from the upper atmosphere.</title>
        <authorList>
            <person name="Shivaji S."/>
            <person name="Chaturvedi P."/>
            <person name="Begum Z."/>
            <person name="Pindi P.K."/>
            <person name="Manorama R."/>
            <person name="Padmanaban D.A."/>
            <person name="Shouche Y.S."/>
            <person name="Pawar S."/>
            <person name="Vaishampayan P."/>
            <person name="Dutt C.B."/>
            <person name="Datta G.N."/>
            <person name="Manchanda R.K."/>
            <person name="Rao U.R."/>
            <person name="Bhargava P.M."/>
            <person name="Narlikar J.V."/>
        </authorList>
    </citation>
    <scope>NUCLEOTIDE SEQUENCE [LARGE SCALE GENOMIC DNA]</scope>
    <source>
        <strain evidence="4 6">PVAS-1</strain>
    </source>
</reference>
<dbReference type="PROSITE" id="PS51257">
    <property type="entry name" value="PROKAR_LIPOPROTEIN"/>
    <property type="match status" value="1"/>
</dbReference>
<dbReference type="PATRIC" id="fig|1210046.3.peg.1492"/>
<evidence type="ECO:0008006" key="7">
    <source>
        <dbReference type="Google" id="ProtNLM"/>
    </source>
</evidence>
<keyword evidence="6" id="KW-1185">Reference proteome</keyword>
<evidence type="ECO:0000313" key="3">
    <source>
        <dbReference type="EMBL" id="EKA61362.1"/>
    </source>
</evidence>
<dbReference type="STRING" id="1210046.B277_07780"/>
<dbReference type="Proteomes" id="UP000288711">
    <property type="component" value="Unassembled WGS sequence"/>
</dbReference>
<evidence type="ECO:0000313" key="6">
    <source>
        <dbReference type="Proteomes" id="UP000288711"/>
    </source>
</evidence>
<feature type="compositionally biased region" description="Low complexity" evidence="1">
    <location>
        <begin position="31"/>
        <end position="60"/>
    </location>
</feature>
<evidence type="ECO:0000256" key="2">
    <source>
        <dbReference type="SAM" id="SignalP"/>
    </source>
</evidence>
<dbReference type="EMBL" id="ALWX01000031">
    <property type="protein sequence ID" value="EKA61362.1"/>
    <property type="molecule type" value="Genomic_DNA"/>
</dbReference>
<keyword evidence="2" id="KW-0732">Signal</keyword>
<dbReference type="AlphaFoldDB" id="K1E7H5"/>
<dbReference type="OrthoDB" id="4862231at2"/>
<feature type="signal peptide" evidence="2">
    <location>
        <begin position="1"/>
        <end position="23"/>
    </location>
</feature>